<name>A0A1Y2C8I7_9FUNG</name>
<sequence length="105" mass="11783">MNSTARAKHRHIVHFIFGTLSVVIQTQQVSRSFQFFWRQPSNITVADPDECEVCGINPNQPRRSICVNSFLKGSNVAGYIKVNGETSEVGVGSKHTKDFGRRLFT</sequence>
<evidence type="ECO:0000313" key="1">
    <source>
        <dbReference type="EMBL" id="ORY42625.1"/>
    </source>
</evidence>
<gene>
    <name evidence="1" type="ORF">BCR33DRAFT_718315</name>
</gene>
<dbReference type="Proteomes" id="UP000193642">
    <property type="component" value="Unassembled WGS sequence"/>
</dbReference>
<evidence type="ECO:0000313" key="2">
    <source>
        <dbReference type="Proteomes" id="UP000193642"/>
    </source>
</evidence>
<keyword evidence="2" id="KW-1185">Reference proteome</keyword>
<accession>A0A1Y2C8I7</accession>
<proteinExistence type="predicted"/>
<dbReference type="AlphaFoldDB" id="A0A1Y2C8I7"/>
<protein>
    <submittedName>
        <fullName evidence="1">Uncharacterized protein</fullName>
    </submittedName>
</protein>
<organism evidence="1 2">
    <name type="scientific">Rhizoclosmatium globosum</name>
    <dbReference type="NCBI Taxonomy" id="329046"/>
    <lineage>
        <taxon>Eukaryota</taxon>
        <taxon>Fungi</taxon>
        <taxon>Fungi incertae sedis</taxon>
        <taxon>Chytridiomycota</taxon>
        <taxon>Chytridiomycota incertae sedis</taxon>
        <taxon>Chytridiomycetes</taxon>
        <taxon>Chytridiales</taxon>
        <taxon>Chytriomycetaceae</taxon>
        <taxon>Rhizoclosmatium</taxon>
    </lineage>
</organism>
<dbReference type="EMBL" id="MCGO01000028">
    <property type="protein sequence ID" value="ORY42625.1"/>
    <property type="molecule type" value="Genomic_DNA"/>
</dbReference>
<reference evidence="1 2" key="1">
    <citation type="submission" date="2016-07" db="EMBL/GenBank/DDBJ databases">
        <title>Pervasive Adenine N6-methylation of Active Genes in Fungi.</title>
        <authorList>
            <consortium name="DOE Joint Genome Institute"/>
            <person name="Mondo S.J."/>
            <person name="Dannebaum R.O."/>
            <person name="Kuo R.C."/>
            <person name="Labutti K."/>
            <person name="Haridas S."/>
            <person name="Kuo A."/>
            <person name="Salamov A."/>
            <person name="Ahrendt S.R."/>
            <person name="Lipzen A."/>
            <person name="Sullivan W."/>
            <person name="Andreopoulos W.B."/>
            <person name="Clum A."/>
            <person name="Lindquist E."/>
            <person name="Daum C."/>
            <person name="Ramamoorthy G.K."/>
            <person name="Gryganskyi A."/>
            <person name="Culley D."/>
            <person name="Magnuson J.K."/>
            <person name="James T.Y."/>
            <person name="O'Malley M.A."/>
            <person name="Stajich J.E."/>
            <person name="Spatafora J.W."/>
            <person name="Visel A."/>
            <person name="Grigoriev I.V."/>
        </authorList>
    </citation>
    <scope>NUCLEOTIDE SEQUENCE [LARGE SCALE GENOMIC DNA]</scope>
    <source>
        <strain evidence="1 2">JEL800</strain>
    </source>
</reference>
<comment type="caution">
    <text evidence="1">The sequence shown here is derived from an EMBL/GenBank/DDBJ whole genome shotgun (WGS) entry which is preliminary data.</text>
</comment>